<evidence type="ECO:0000313" key="2">
    <source>
        <dbReference type="EMBL" id="EAY24792.1"/>
    </source>
</evidence>
<name>A1ZXW3_MICM2</name>
<dbReference type="Pfam" id="PF05299">
    <property type="entry name" value="Peptidase_M61"/>
    <property type="match status" value="1"/>
</dbReference>
<dbReference type="EMBL" id="AAWS01000061">
    <property type="protein sequence ID" value="EAY24792.1"/>
    <property type="molecule type" value="Genomic_DNA"/>
</dbReference>
<organism evidence="2 3">
    <name type="scientific">Microscilla marina ATCC 23134</name>
    <dbReference type="NCBI Taxonomy" id="313606"/>
    <lineage>
        <taxon>Bacteria</taxon>
        <taxon>Pseudomonadati</taxon>
        <taxon>Bacteroidota</taxon>
        <taxon>Cytophagia</taxon>
        <taxon>Cytophagales</taxon>
        <taxon>Microscillaceae</taxon>
        <taxon>Microscilla</taxon>
    </lineage>
</organism>
<dbReference type="PIRSF" id="PIRSF016493">
    <property type="entry name" value="Glycyl_aminpptds"/>
    <property type="match status" value="1"/>
</dbReference>
<comment type="caution">
    <text evidence="2">The sequence shown here is derived from an EMBL/GenBank/DDBJ whole genome shotgun (WGS) entry which is preliminary data.</text>
</comment>
<dbReference type="Pfam" id="PF13180">
    <property type="entry name" value="PDZ_2"/>
    <property type="match status" value="1"/>
</dbReference>
<dbReference type="InterPro" id="IPR024191">
    <property type="entry name" value="Peptidase_M61"/>
</dbReference>
<dbReference type="InterPro" id="IPR036034">
    <property type="entry name" value="PDZ_sf"/>
</dbReference>
<keyword evidence="3" id="KW-1185">Reference proteome</keyword>
<dbReference type="Pfam" id="PF17899">
    <property type="entry name" value="Peptidase_M61_N"/>
    <property type="match status" value="1"/>
</dbReference>
<dbReference type="eggNOG" id="COG3975">
    <property type="taxonomic scope" value="Bacteria"/>
</dbReference>
<dbReference type="SMART" id="SM00228">
    <property type="entry name" value="PDZ"/>
    <property type="match status" value="1"/>
</dbReference>
<dbReference type="Gene3D" id="1.10.390.10">
    <property type="entry name" value="Neutral Protease Domain 2"/>
    <property type="match status" value="1"/>
</dbReference>
<dbReference type="AlphaFoldDB" id="A1ZXW3"/>
<gene>
    <name evidence="2" type="ORF">M23134_04575</name>
</gene>
<dbReference type="InterPro" id="IPR001478">
    <property type="entry name" value="PDZ"/>
</dbReference>
<dbReference type="InterPro" id="IPR040756">
    <property type="entry name" value="Peptidase_M61_N"/>
</dbReference>
<evidence type="ECO:0000313" key="3">
    <source>
        <dbReference type="Proteomes" id="UP000004095"/>
    </source>
</evidence>
<dbReference type="SUPFAM" id="SSF50156">
    <property type="entry name" value="PDZ domain-like"/>
    <property type="match status" value="1"/>
</dbReference>
<evidence type="ECO:0000259" key="1">
    <source>
        <dbReference type="SMART" id="SM00228"/>
    </source>
</evidence>
<dbReference type="InterPro" id="IPR007963">
    <property type="entry name" value="Peptidase_M61_catalytic"/>
</dbReference>
<feature type="domain" description="PDZ" evidence="1">
    <location>
        <begin position="468"/>
        <end position="535"/>
    </location>
</feature>
<dbReference type="SUPFAM" id="SSF55486">
    <property type="entry name" value="Metalloproteases ('zincins'), catalytic domain"/>
    <property type="match status" value="1"/>
</dbReference>
<dbReference type="Gene3D" id="2.30.42.10">
    <property type="match status" value="1"/>
</dbReference>
<dbReference type="InterPro" id="IPR027268">
    <property type="entry name" value="Peptidase_M4/M1_CTD_sf"/>
</dbReference>
<dbReference type="RefSeq" id="WP_002704157.1">
    <property type="nucleotide sequence ID" value="NZ_AAWS01000061.1"/>
</dbReference>
<accession>A1ZXW3</accession>
<reference evidence="2 3" key="1">
    <citation type="submission" date="2007-01" db="EMBL/GenBank/DDBJ databases">
        <authorList>
            <person name="Haygood M."/>
            <person name="Podell S."/>
            <person name="Anderson C."/>
            <person name="Hopkinson B."/>
            <person name="Roe K."/>
            <person name="Barbeau K."/>
            <person name="Gaasterland T."/>
            <person name="Ferriera S."/>
            <person name="Johnson J."/>
            <person name="Kravitz S."/>
            <person name="Beeson K."/>
            <person name="Sutton G."/>
            <person name="Rogers Y.-H."/>
            <person name="Friedman R."/>
            <person name="Frazier M."/>
            <person name="Venter J.C."/>
        </authorList>
    </citation>
    <scope>NUCLEOTIDE SEQUENCE [LARGE SCALE GENOMIC DNA]</scope>
    <source>
        <strain evidence="2 3">ATCC 23134</strain>
    </source>
</reference>
<protein>
    <submittedName>
        <fullName evidence="2">Peptidase M61</fullName>
    </submittedName>
</protein>
<dbReference type="Gene3D" id="2.60.40.3650">
    <property type="match status" value="1"/>
</dbReference>
<dbReference type="Proteomes" id="UP000004095">
    <property type="component" value="Unassembled WGS sequence"/>
</dbReference>
<proteinExistence type="predicted"/>
<sequence>MNIHYNISMPAPHTHYFEVSITISKTKRPFVDFKMAAWTPGSYLLREYAQHVESYHAKANKRDLKVVKTAKNTWRVMSDNAPKFSFHYRVYAFEMTVRNNFLDANHGYINPAALCMFVGGQQANPVTLTIEPYHTWKKVTVPLPGSKEPYTYEAPNFDVLVDSPIEIGNHQEFGFKAAGISHKVAWYGLADYDQEQIKKDFKAIAEACTDIFGDHPCKNYLTKDYTFIVHILDKKFGGLEHLNSTSLHFPRELYHTKKGYARFLNLTAHEYFHLWNVKRIRPIELGPFDYEQENYTRSLWVAEGFTVYYESIILCKAGLVKNNKLRKSTADRITLVENLPGNKVQSVTDSSWDAWIKAYRPNENSPNTTISYYSKGALVTLMLDLFIIHHTKATQSLDDVMRHLYEEIYKKEQRGFSESEIKKVLELVAGKDLTTLFEKYIYGTESINYAQYLNYAGMELHSEVKETPYLGVSTVKNGKTLKITAIRKDSPAYHQGLNVHDEILSIDDAKVKDVAKLIENYEVGNELKVKIRRDGNIKKFLIKLGSNPHVTYKIKMQKSRTAAQKKAYKKWLRK</sequence>